<dbReference type="RefSeq" id="WP_057804974.1">
    <property type="nucleotide sequence ID" value="NZ_BJYP01000001.1"/>
</dbReference>
<evidence type="ECO:0000313" key="4">
    <source>
        <dbReference type="Proteomes" id="UP000051749"/>
    </source>
</evidence>
<keyword evidence="1" id="KW-0472">Membrane</keyword>
<proteinExistence type="predicted"/>
<evidence type="ECO:0000313" key="2">
    <source>
        <dbReference type="EMBL" id="KRN83663.1"/>
    </source>
</evidence>
<dbReference type="Proteomes" id="UP000051749">
    <property type="component" value="Unassembled WGS sequence"/>
</dbReference>
<comment type="caution">
    <text evidence="2">The sequence shown here is derived from an EMBL/GenBank/DDBJ whole genome shotgun (WGS) entry which is preliminary data.</text>
</comment>
<feature type="transmembrane region" description="Helical" evidence="1">
    <location>
        <begin position="12"/>
        <end position="31"/>
    </location>
</feature>
<dbReference type="GeneID" id="76042614"/>
<keyword evidence="1" id="KW-0812">Transmembrane</keyword>
<feature type="transmembrane region" description="Helical" evidence="1">
    <location>
        <begin position="37"/>
        <end position="58"/>
    </location>
</feature>
<dbReference type="OrthoDB" id="2311636at2"/>
<evidence type="ECO:0000256" key="1">
    <source>
        <dbReference type="SAM" id="Phobius"/>
    </source>
</evidence>
<accession>A0A0R2K245</accession>
<reference evidence="3 5" key="2">
    <citation type="submission" date="2016-10" db="EMBL/GenBank/DDBJ databases">
        <authorList>
            <person name="Varghese N."/>
            <person name="Submissions S."/>
        </authorList>
    </citation>
    <scope>NUCLEOTIDE SEQUENCE [LARGE SCALE GENOMIC DNA]</scope>
    <source>
        <strain evidence="3 5">CGMCC 1.3889</strain>
    </source>
</reference>
<dbReference type="EMBL" id="JQBY01000001">
    <property type="protein sequence ID" value="KRN83663.1"/>
    <property type="molecule type" value="Genomic_DNA"/>
</dbReference>
<dbReference type="Proteomes" id="UP000182818">
    <property type="component" value="Unassembled WGS sequence"/>
</dbReference>
<organism evidence="2 4">
    <name type="scientific">Pediococcus ethanolidurans</name>
    <dbReference type="NCBI Taxonomy" id="319653"/>
    <lineage>
        <taxon>Bacteria</taxon>
        <taxon>Bacillati</taxon>
        <taxon>Bacillota</taxon>
        <taxon>Bacilli</taxon>
        <taxon>Lactobacillales</taxon>
        <taxon>Lactobacillaceae</taxon>
        <taxon>Pediococcus</taxon>
    </lineage>
</organism>
<gene>
    <name evidence="2" type="ORF">IV87_GL000132</name>
    <name evidence="3" type="ORF">SAMN04487973_10135</name>
</gene>
<protein>
    <submittedName>
        <fullName evidence="2">Uncharacterized protein</fullName>
    </submittedName>
</protein>
<sequence>MMDKLYFGRQPNYGPLIRSLIWGLIVLLLLMSSSVSLWIAVVVGICVMLALVLIYYPVYLFHLYGRWLISESGIQYLPMKTYGEKLQIILFPKQNKFKKIQFKNIQTVRIISRSEVKDSSDVVAFGAYIPEVYMPWMLKPHLLEIKQSGEQPIYLDLSWDLRNKKQVTTDKMVKMRNIFKKEHKPITNIDL</sequence>
<dbReference type="PATRIC" id="fig|319653.3.peg.135"/>
<name>A0A0R2K245_9LACO</name>
<reference evidence="2 4" key="1">
    <citation type="journal article" date="2015" name="Genome Announc.">
        <title>Expanding the biotechnology potential of lactobacilli through comparative genomics of 213 strains and associated genera.</title>
        <authorList>
            <person name="Sun Z."/>
            <person name="Harris H.M."/>
            <person name="McCann A."/>
            <person name="Guo C."/>
            <person name="Argimon S."/>
            <person name="Zhang W."/>
            <person name="Yang X."/>
            <person name="Jeffery I.B."/>
            <person name="Cooney J.C."/>
            <person name="Kagawa T.F."/>
            <person name="Liu W."/>
            <person name="Song Y."/>
            <person name="Salvetti E."/>
            <person name="Wrobel A."/>
            <person name="Rasinkangas P."/>
            <person name="Parkhill J."/>
            <person name="Rea M.C."/>
            <person name="O'Sullivan O."/>
            <person name="Ritari J."/>
            <person name="Douillard F.P."/>
            <person name="Paul Ross R."/>
            <person name="Yang R."/>
            <person name="Briner A.E."/>
            <person name="Felis G.E."/>
            <person name="de Vos W.M."/>
            <person name="Barrangou R."/>
            <person name="Klaenhammer T.R."/>
            <person name="Caufield P.W."/>
            <person name="Cui Y."/>
            <person name="Zhang H."/>
            <person name="O'Toole P.W."/>
        </authorList>
    </citation>
    <scope>NUCLEOTIDE SEQUENCE [LARGE SCALE GENOMIC DNA]</scope>
    <source>
        <strain evidence="2 4">DSM 22301</strain>
    </source>
</reference>
<dbReference type="AlphaFoldDB" id="A0A0R2K245"/>
<dbReference type="EMBL" id="FOGK01000001">
    <property type="protein sequence ID" value="SER00712.1"/>
    <property type="molecule type" value="Genomic_DNA"/>
</dbReference>
<evidence type="ECO:0000313" key="5">
    <source>
        <dbReference type="Proteomes" id="UP000182818"/>
    </source>
</evidence>
<keyword evidence="5" id="KW-1185">Reference proteome</keyword>
<keyword evidence="1" id="KW-1133">Transmembrane helix</keyword>
<evidence type="ECO:0000313" key="3">
    <source>
        <dbReference type="EMBL" id="SER00712.1"/>
    </source>
</evidence>